<dbReference type="Proteomes" id="UP000077856">
    <property type="component" value="Chromosome"/>
</dbReference>
<name>A0A160MA65_9BACI</name>
<dbReference type="AlphaFoldDB" id="A0A160MA65"/>
<sequence length="128" mass="14937">MFSITKADELVKSIPYSINVKNNRKDGFTVFLNPYLKKEWMMVVTAEDHLFVVINVLKDDIDLMEISSITKIPIKKRGKTCLNLNKNCDHIRLRIYEDDDIFDFSGPQFKEFILILKSSYEKSGWVAI</sequence>
<organism evidence="1 2">
    <name type="scientific">Cytobacillus oceanisediminis 2691</name>
    <dbReference type="NCBI Taxonomy" id="1196031"/>
    <lineage>
        <taxon>Bacteria</taxon>
        <taxon>Bacillati</taxon>
        <taxon>Bacillota</taxon>
        <taxon>Bacilli</taxon>
        <taxon>Bacillales</taxon>
        <taxon>Bacillaceae</taxon>
        <taxon>Cytobacillus</taxon>
    </lineage>
</organism>
<dbReference type="STRING" id="1196031.A361_10970"/>
<gene>
    <name evidence="1" type="ORF">A361_10970</name>
</gene>
<proteinExistence type="predicted"/>
<dbReference type="KEGG" id="bon:A361_10970"/>
<dbReference type="EMBL" id="CP015506">
    <property type="protein sequence ID" value="AND39637.1"/>
    <property type="molecule type" value="Genomic_DNA"/>
</dbReference>
<protein>
    <submittedName>
        <fullName evidence="1">Uncharacterized protein</fullName>
    </submittedName>
</protein>
<accession>A0A160MA65</accession>
<evidence type="ECO:0000313" key="2">
    <source>
        <dbReference type="Proteomes" id="UP000077856"/>
    </source>
</evidence>
<evidence type="ECO:0000313" key="1">
    <source>
        <dbReference type="EMBL" id="AND39637.1"/>
    </source>
</evidence>
<reference evidence="1 2" key="1">
    <citation type="submission" date="2016-04" db="EMBL/GenBank/DDBJ databases">
        <title>Complete genome sequence of Bacillus oceanisediminis strain 2691.</title>
        <authorList>
            <person name="Jeong H."/>
            <person name="Kim H.J."/>
            <person name="Lee D.-W."/>
        </authorList>
    </citation>
    <scope>NUCLEOTIDE SEQUENCE [LARGE SCALE GENOMIC DNA]</scope>
    <source>
        <strain evidence="1 2">2691</strain>
    </source>
</reference>